<dbReference type="InterPro" id="IPR012338">
    <property type="entry name" value="Beta-lactam/transpept-like"/>
</dbReference>
<dbReference type="AlphaFoldDB" id="A0AAX4HQG5"/>
<evidence type="ECO:0000313" key="5">
    <source>
        <dbReference type="EMBL" id="WPU65471.1"/>
    </source>
</evidence>
<protein>
    <submittedName>
        <fullName evidence="5">Penicillin-binding protein</fullName>
    </submittedName>
</protein>
<organism evidence="5 6">
    <name type="scientific">Peredibacter starrii</name>
    <dbReference type="NCBI Taxonomy" id="28202"/>
    <lineage>
        <taxon>Bacteria</taxon>
        <taxon>Pseudomonadati</taxon>
        <taxon>Bdellovibrionota</taxon>
        <taxon>Bacteriovoracia</taxon>
        <taxon>Bacteriovoracales</taxon>
        <taxon>Bacteriovoracaceae</taxon>
        <taxon>Peredibacter</taxon>
    </lineage>
</organism>
<proteinExistence type="predicted"/>
<dbReference type="GO" id="GO:0004180">
    <property type="term" value="F:carboxypeptidase activity"/>
    <property type="evidence" value="ECO:0007669"/>
    <property type="project" value="UniProtKB-KW"/>
</dbReference>
<dbReference type="InterPro" id="IPR050515">
    <property type="entry name" value="Beta-lactam/transpept"/>
</dbReference>
<dbReference type="InterPro" id="IPR036138">
    <property type="entry name" value="PBP_dimer_sf"/>
</dbReference>
<dbReference type="InterPro" id="IPR005311">
    <property type="entry name" value="PBP_dimer"/>
</dbReference>
<dbReference type="Pfam" id="PF03793">
    <property type="entry name" value="PASTA"/>
    <property type="match status" value="1"/>
</dbReference>
<dbReference type="GO" id="GO:0071555">
    <property type="term" value="P:cell wall organization"/>
    <property type="evidence" value="ECO:0007669"/>
    <property type="project" value="TreeGrafter"/>
</dbReference>
<dbReference type="Pfam" id="PF03717">
    <property type="entry name" value="PBP_dimer"/>
    <property type="match status" value="1"/>
</dbReference>
<feature type="domain" description="PASTA" evidence="4">
    <location>
        <begin position="575"/>
        <end position="633"/>
    </location>
</feature>
<dbReference type="InterPro" id="IPR005543">
    <property type="entry name" value="PASTA_dom"/>
</dbReference>
<reference evidence="5 6" key="1">
    <citation type="submission" date="2023-11" db="EMBL/GenBank/DDBJ databases">
        <title>Peredibacter starrii A3.12.</title>
        <authorList>
            <person name="Mitchell R.J."/>
        </authorList>
    </citation>
    <scope>NUCLEOTIDE SEQUENCE [LARGE SCALE GENOMIC DNA]</scope>
    <source>
        <strain evidence="5 6">A3.12</strain>
    </source>
</reference>
<dbReference type="GO" id="GO:0008658">
    <property type="term" value="F:penicillin binding"/>
    <property type="evidence" value="ECO:0007669"/>
    <property type="project" value="InterPro"/>
</dbReference>
<dbReference type="Pfam" id="PF00905">
    <property type="entry name" value="Transpeptidase"/>
    <property type="match status" value="1"/>
</dbReference>
<dbReference type="InterPro" id="IPR001460">
    <property type="entry name" value="PCN-bd_Tpept"/>
</dbReference>
<dbReference type="SUPFAM" id="SSF54184">
    <property type="entry name" value="Penicillin-binding protein 2x (pbp-2x), c-terminal domain"/>
    <property type="match status" value="1"/>
</dbReference>
<dbReference type="PANTHER" id="PTHR30627">
    <property type="entry name" value="PEPTIDOGLYCAN D,D-TRANSPEPTIDASE"/>
    <property type="match status" value="1"/>
</dbReference>
<evidence type="ECO:0000259" key="4">
    <source>
        <dbReference type="PROSITE" id="PS51178"/>
    </source>
</evidence>
<evidence type="ECO:0000256" key="2">
    <source>
        <dbReference type="ARBA" id="ARBA00022645"/>
    </source>
</evidence>
<dbReference type="SUPFAM" id="SSF56519">
    <property type="entry name" value="Penicillin binding protein dimerisation domain"/>
    <property type="match status" value="1"/>
</dbReference>
<dbReference type="Gene3D" id="3.30.450.330">
    <property type="match status" value="1"/>
</dbReference>
<dbReference type="Gene3D" id="3.40.710.10">
    <property type="entry name" value="DD-peptidase/beta-lactamase superfamily"/>
    <property type="match status" value="1"/>
</dbReference>
<dbReference type="GO" id="GO:0005886">
    <property type="term" value="C:plasma membrane"/>
    <property type="evidence" value="ECO:0007669"/>
    <property type="project" value="TreeGrafter"/>
</dbReference>
<evidence type="ECO:0000256" key="1">
    <source>
        <dbReference type="ARBA" id="ARBA00004370"/>
    </source>
</evidence>
<dbReference type="PANTHER" id="PTHR30627:SF1">
    <property type="entry name" value="PEPTIDOGLYCAN D,D-TRANSPEPTIDASE FTSI"/>
    <property type="match status" value="1"/>
</dbReference>
<evidence type="ECO:0000256" key="3">
    <source>
        <dbReference type="ARBA" id="ARBA00023136"/>
    </source>
</evidence>
<evidence type="ECO:0000313" key="6">
    <source>
        <dbReference type="Proteomes" id="UP001324634"/>
    </source>
</evidence>
<dbReference type="PROSITE" id="PS51178">
    <property type="entry name" value="PASTA"/>
    <property type="match status" value="1"/>
</dbReference>
<dbReference type="EMBL" id="CP139487">
    <property type="protein sequence ID" value="WPU65471.1"/>
    <property type="molecule type" value="Genomic_DNA"/>
</dbReference>
<gene>
    <name evidence="5" type="ORF">SOO65_01800</name>
</gene>
<dbReference type="RefSeq" id="WP_321395997.1">
    <property type="nucleotide sequence ID" value="NZ_CP139487.1"/>
</dbReference>
<comment type="subcellular location">
    <subcellularLocation>
        <location evidence="1">Membrane</location>
    </subcellularLocation>
</comment>
<dbReference type="CDD" id="cd06575">
    <property type="entry name" value="PASTA_Pbp2x-like_2"/>
    <property type="match status" value="1"/>
</dbReference>
<keyword evidence="2" id="KW-0645">Protease</keyword>
<name>A0AAX4HQG5_9BACT</name>
<dbReference type="Gene3D" id="3.90.1310.10">
    <property type="entry name" value="Penicillin-binding protein 2a (Domain 2)"/>
    <property type="match status" value="1"/>
</dbReference>
<keyword evidence="2" id="KW-0121">Carboxypeptidase</keyword>
<accession>A0AAX4HQG5</accession>
<sequence>MKNRIFFSFMVFCFLFAVVGSKAFYIQVVNKAKLIAYAKSQFIREVKEYPNRGNILDRNGNPLAINVHVYNLFTIPKNKNAEFYEQLKQLSKIVPELPYQKLRSLVQNRSRYTWLGRKISLNEDQLKKIKKLEGIFTEAHSERVYPNRELMAQVIGYVGVDNTGLAGIENSMNAELKGKPQVVKYIRDAKGRPIKYETKASDLVATDINLSIDKDIQGALESYLKEAVELHKAYRGGAGVMDAETGEILAIANYPTFDPNKAATFPQEHRKLAFVTDPFEPGSIFKTITIASVLENKVAQPETKFFCEYGKMRVQNHWISEAETHEKFEWLTVSDILKFSSNVGTTKLAFALKYPKLRGTLDNLHFAQKTGIEIKGESKGILSYKAADKVRPLTLSNISFGQGVATTGIQMLRAYAAIANGGYLVKPTLLKNEESQLKPENRVFSETTANEVAKMLVGVVNEGTGGAAKIPHYEIAGKTGTAQRVSPTGGYSGYIASFAGFPVNVNKKFVVLAYVDHPTENGYYGGKVAGPIFKKITQYILYKKKDFAQFAKYDEKSNKVNLDVVHNQQAATTKSFAPGYMPSFIGLDKASAISLAEERKIPVSMNGFGVVTKQSIAPGTVIAGSEASLRLQFEAPTYAE</sequence>
<dbReference type="KEGG" id="psti:SOO65_01800"/>
<dbReference type="Proteomes" id="UP001324634">
    <property type="component" value="Chromosome"/>
</dbReference>
<keyword evidence="6" id="KW-1185">Reference proteome</keyword>
<keyword evidence="3" id="KW-0472">Membrane</keyword>
<dbReference type="SUPFAM" id="SSF56601">
    <property type="entry name" value="beta-lactamase/transpeptidase-like"/>
    <property type="match status" value="1"/>
</dbReference>
<keyword evidence="2" id="KW-0378">Hydrolase</keyword>